<dbReference type="STRING" id="1123071.SAMN02745181_0587"/>
<organism evidence="2 3">
    <name type="scientific">Rubritalea squalenifaciens DSM 18772</name>
    <dbReference type="NCBI Taxonomy" id="1123071"/>
    <lineage>
        <taxon>Bacteria</taxon>
        <taxon>Pseudomonadati</taxon>
        <taxon>Verrucomicrobiota</taxon>
        <taxon>Verrucomicrobiia</taxon>
        <taxon>Verrucomicrobiales</taxon>
        <taxon>Rubritaleaceae</taxon>
        <taxon>Rubritalea</taxon>
    </lineage>
</organism>
<keyword evidence="3" id="KW-1185">Reference proteome</keyword>
<name>A0A1M6CX60_9BACT</name>
<reference evidence="2 3" key="1">
    <citation type="submission" date="2016-11" db="EMBL/GenBank/DDBJ databases">
        <authorList>
            <person name="Jaros S."/>
            <person name="Januszkiewicz K."/>
            <person name="Wedrychowicz H."/>
        </authorList>
    </citation>
    <scope>NUCLEOTIDE SEQUENCE [LARGE SCALE GENOMIC DNA]</scope>
    <source>
        <strain evidence="2 3">DSM 18772</strain>
    </source>
</reference>
<feature type="chain" id="PRO_5012048010" description="DUF4412 domain-containing protein" evidence="1">
    <location>
        <begin position="23"/>
        <end position="241"/>
    </location>
</feature>
<protein>
    <recommendedName>
        <fullName evidence="4">DUF4412 domain-containing protein</fullName>
    </recommendedName>
</protein>
<evidence type="ECO:0008006" key="4">
    <source>
        <dbReference type="Google" id="ProtNLM"/>
    </source>
</evidence>
<accession>A0A1M6CX60</accession>
<feature type="signal peptide" evidence="1">
    <location>
        <begin position="1"/>
        <end position="22"/>
    </location>
</feature>
<proteinExistence type="predicted"/>
<sequence>MFAKYFMTAALLGLSVCAQAQAEEKYVLYKKGSSLPVGTKIVTKTRVNTENMKMKLADKIDNGGSILTQDLSEALQLGKDRIQLEVKESATVTKMKIGGKVLPEQKKQGELLKIKLLGVRKDGKWDFKPANASLQLSPKQQQQLGNVSFGFVLNDCYSEVPRSVGETWDDGHGYLKLLTGVDQGLQGENKVTFDEVVDYQGQQCAVLTRKFHVTVRLDQGYSMKMTGEETTIRSLSQFFDL</sequence>
<dbReference type="InParanoid" id="A0A1M6CX60"/>
<dbReference type="Proteomes" id="UP000184510">
    <property type="component" value="Unassembled WGS sequence"/>
</dbReference>
<dbReference type="AlphaFoldDB" id="A0A1M6CX60"/>
<dbReference type="EMBL" id="FQYR01000002">
    <property type="protein sequence ID" value="SHI65404.1"/>
    <property type="molecule type" value="Genomic_DNA"/>
</dbReference>
<gene>
    <name evidence="2" type="ORF">SAMN02745181_0587</name>
</gene>
<evidence type="ECO:0000256" key="1">
    <source>
        <dbReference type="SAM" id="SignalP"/>
    </source>
</evidence>
<evidence type="ECO:0000313" key="3">
    <source>
        <dbReference type="Proteomes" id="UP000184510"/>
    </source>
</evidence>
<keyword evidence="1" id="KW-0732">Signal</keyword>
<evidence type="ECO:0000313" key="2">
    <source>
        <dbReference type="EMBL" id="SHI65404.1"/>
    </source>
</evidence>